<reference evidence="1 2" key="1">
    <citation type="submission" date="2020-02" db="EMBL/GenBank/DDBJ databases">
        <title>Genome assembly of a novel Clostridium senegalense strain.</title>
        <authorList>
            <person name="Gupta T.B."/>
            <person name="Jauregui R."/>
            <person name="Maclean P."/>
            <person name="Nawarathana A."/>
            <person name="Brightwell G."/>
        </authorList>
    </citation>
    <scope>NUCLEOTIDE SEQUENCE [LARGE SCALE GENOMIC DNA]</scope>
    <source>
        <strain evidence="1 2">AGRFS4</strain>
    </source>
</reference>
<dbReference type="Proteomes" id="UP000481872">
    <property type="component" value="Unassembled WGS sequence"/>
</dbReference>
<protein>
    <submittedName>
        <fullName evidence="1">PqqD family protein</fullName>
    </submittedName>
</protein>
<evidence type="ECO:0000313" key="2">
    <source>
        <dbReference type="Proteomes" id="UP000481872"/>
    </source>
</evidence>
<sequence length="140" mass="17069">MKKERKYEEQDNFLRYIPVIKHEDYKIKDDIVYLIFYHNKLAERFLRKINKKRPAISDIKFDKIGSNVWMNIDGRKNVYDLGQCLLEMPILKKEYENTTEKDYINGCHPIYQRLIMFLRYVSKKGWISFILSDDIIKDKH</sequence>
<dbReference type="AlphaFoldDB" id="A0A6M0H1X5"/>
<name>A0A6M0H1X5_9CLOT</name>
<gene>
    <name evidence="1" type="ORF">G3M99_04730</name>
</gene>
<dbReference type="EMBL" id="JAAGPU010000005">
    <property type="protein sequence ID" value="NEU04174.1"/>
    <property type="molecule type" value="Genomic_DNA"/>
</dbReference>
<keyword evidence="2" id="KW-1185">Reference proteome</keyword>
<evidence type="ECO:0000313" key="1">
    <source>
        <dbReference type="EMBL" id="NEU04174.1"/>
    </source>
</evidence>
<accession>A0A6M0H1X5</accession>
<organism evidence="1 2">
    <name type="scientific">Clostridium senegalense</name>
    <dbReference type="NCBI Taxonomy" id="1465809"/>
    <lineage>
        <taxon>Bacteria</taxon>
        <taxon>Bacillati</taxon>
        <taxon>Bacillota</taxon>
        <taxon>Clostridia</taxon>
        <taxon>Eubacteriales</taxon>
        <taxon>Clostridiaceae</taxon>
        <taxon>Clostridium</taxon>
    </lineage>
</organism>
<proteinExistence type="predicted"/>
<comment type="caution">
    <text evidence="1">The sequence shown here is derived from an EMBL/GenBank/DDBJ whole genome shotgun (WGS) entry which is preliminary data.</text>
</comment>